<organism evidence="2 3">
    <name type="scientific">Caulochytrium protostelioides</name>
    <dbReference type="NCBI Taxonomy" id="1555241"/>
    <lineage>
        <taxon>Eukaryota</taxon>
        <taxon>Fungi</taxon>
        <taxon>Fungi incertae sedis</taxon>
        <taxon>Chytridiomycota</taxon>
        <taxon>Chytridiomycota incertae sedis</taxon>
        <taxon>Chytridiomycetes</taxon>
        <taxon>Caulochytriales</taxon>
        <taxon>Caulochytriaceae</taxon>
        <taxon>Caulochytrium</taxon>
    </lineage>
</organism>
<dbReference type="Proteomes" id="UP000268535">
    <property type="component" value="Unassembled WGS sequence"/>
</dbReference>
<feature type="compositionally biased region" description="Polar residues" evidence="1">
    <location>
        <begin position="227"/>
        <end position="240"/>
    </location>
</feature>
<reference evidence="3" key="1">
    <citation type="journal article" date="2018" name="Nat. Microbiol.">
        <title>Leveraging single-cell genomics to expand the fungal tree of life.</title>
        <authorList>
            <person name="Ahrendt S.R."/>
            <person name="Quandt C.A."/>
            <person name="Ciobanu D."/>
            <person name="Clum A."/>
            <person name="Salamov A."/>
            <person name="Andreopoulos B."/>
            <person name="Cheng J.F."/>
            <person name="Woyke T."/>
            <person name="Pelin A."/>
            <person name="Henrissat B."/>
            <person name="Reynolds N.K."/>
            <person name="Benny G.L."/>
            <person name="Smith M.E."/>
            <person name="James T.Y."/>
            <person name="Grigoriev I.V."/>
        </authorList>
    </citation>
    <scope>NUCLEOTIDE SEQUENCE [LARGE SCALE GENOMIC DNA]</scope>
    <source>
        <strain evidence="3">ATCC 52028</strain>
    </source>
</reference>
<evidence type="ECO:0000313" key="2">
    <source>
        <dbReference type="EMBL" id="RKO95902.1"/>
    </source>
</evidence>
<gene>
    <name evidence="2" type="ORF">CAUPRSCDRAFT_12397</name>
</gene>
<dbReference type="EMBL" id="ML010706">
    <property type="protein sequence ID" value="RKO95902.1"/>
    <property type="molecule type" value="Genomic_DNA"/>
</dbReference>
<name>A0A4P9WTA6_9FUNG</name>
<dbReference type="AlphaFoldDB" id="A0A4P9WTA6"/>
<evidence type="ECO:0000313" key="3">
    <source>
        <dbReference type="Proteomes" id="UP000268535"/>
    </source>
</evidence>
<feature type="region of interest" description="Disordered" evidence="1">
    <location>
        <begin position="181"/>
        <end position="262"/>
    </location>
</feature>
<evidence type="ECO:0000256" key="1">
    <source>
        <dbReference type="SAM" id="MobiDB-lite"/>
    </source>
</evidence>
<sequence>MDLAEAYQTYVPGVALPADNFIMAQRYLPLAQARCPIEKHVNVPFSEKKLDTHVESALRPLGDIRRPTENDWFDTPILPDRRLVLDSMKRVIESLGEIQSIIRKARLTYDEYTSIVGPHVKYFATDDLNRLETDLSECFWKIREHTPRKEEQYDENAHAIEEWNRIKLRYRRSIVEANAWSREDMKRPPQKSQPPLHNPDPSEGAGARSNSRLRRGPGSDSGVHTGIHTSLPSGLHNQASLRAPFDPDYLAPNPTPGDVRNS</sequence>
<accession>A0A4P9WTA6</accession>
<protein>
    <submittedName>
        <fullName evidence="2">Uncharacterized protein</fullName>
    </submittedName>
</protein>
<proteinExistence type="predicted"/>